<reference evidence="1 2" key="1">
    <citation type="submission" date="2019-11" db="EMBL/GenBank/DDBJ databases">
        <title>Genome analysis of Rhizobacterium cereale a novel genus and species isolated from maize roots in North Spain.</title>
        <authorList>
            <person name="Menendez E."/>
            <person name="Flores-Felix J.D."/>
            <person name="Ramirez-Bahena M.-H."/>
            <person name="Igual J.M."/>
            <person name="Garcia-Fraile P."/>
            <person name="Peix A."/>
            <person name="Velazquez E."/>
        </authorList>
    </citation>
    <scope>NUCLEOTIDE SEQUENCE [LARGE SCALE GENOMIC DNA]</scope>
    <source>
        <strain evidence="1 2">RZME27</strain>
    </source>
</reference>
<dbReference type="RefSeq" id="WP_153357005.1">
    <property type="nucleotide sequence ID" value="NZ_JAYKOO010000002.1"/>
</dbReference>
<sequence length="115" mass="12684">MIAAFIFVTDGEALACCVEQFRNTDTLHGLYEIRQEAVRFLDAHNKTTGDDWQALDPNLKVVAPRCDVALTVQWLPKSHGASGDNVVVSCAKPRDWGDPEGWTVFVPATKVKKAN</sequence>
<keyword evidence="2" id="KW-1185">Reference proteome</keyword>
<dbReference type="EMBL" id="WIXI01000048">
    <property type="protein sequence ID" value="MQY48503.1"/>
    <property type="molecule type" value="Genomic_DNA"/>
</dbReference>
<name>A0A6A8AB37_9HYPH</name>
<proteinExistence type="predicted"/>
<evidence type="ECO:0000313" key="1">
    <source>
        <dbReference type="EMBL" id="MQY48503.1"/>
    </source>
</evidence>
<dbReference type="Proteomes" id="UP000435138">
    <property type="component" value="Unassembled WGS sequence"/>
</dbReference>
<gene>
    <name evidence="1" type="ORF">GAO09_20935</name>
</gene>
<accession>A0A6A8AB37</accession>
<protein>
    <submittedName>
        <fullName evidence="1">Uncharacterized protein</fullName>
    </submittedName>
</protein>
<comment type="caution">
    <text evidence="1">The sequence shown here is derived from an EMBL/GenBank/DDBJ whole genome shotgun (WGS) entry which is preliminary data.</text>
</comment>
<organism evidence="1 2">
    <name type="scientific">Endobacterium cereale</name>
    <dbReference type="NCBI Taxonomy" id="2663029"/>
    <lineage>
        <taxon>Bacteria</taxon>
        <taxon>Pseudomonadati</taxon>
        <taxon>Pseudomonadota</taxon>
        <taxon>Alphaproteobacteria</taxon>
        <taxon>Hyphomicrobiales</taxon>
        <taxon>Rhizobiaceae</taxon>
        <taxon>Endobacterium</taxon>
    </lineage>
</organism>
<evidence type="ECO:0000313" key="2">
    <source>
        <dbReference type="Proteomes" id="UP000435138"/>
    </source>
</evidence>
<dbReference type="AlphaFoldDB" id="A0A6A8AB37"/>